<dbReference type="PANTHER" id="PTHR40619:SF3">
    <property type="entry name" value="FUNGAL STAND N-TERMINAL GOODBYE DOMAIN-CONTAINING PROTEIN"/>
    <property type="match status" value="1"/>
</dbReference>
<name>A0AA39XT62_9PEZI</name>
<dbReference type="InterPro" id="IPR056884">
    <property type="entry name" value="NPHP3-like_N"/>
</dbReference>
<comment type="caution">
    <text evidence="4">The sequence shown here is derived from an EMBL/GenBank/DDBJ whole genome shotgun (WGS) entry which is preliminary data.</text>
</comment>
<dbReference type="PANTHER" id="PTHR40619">
    <property type="entry name" value="FUNGAL STAND N-TERMINAL GOODBYE DOMAIN-CONTAINING PROTEIN"/>
    <property type="match status" value="1"/>
</dbReference>
<keyword evidence="1" id="KW-0677">Repeat</keyword>
<sequence length="658" mass="74068">MEEIPHEKYPPKQLRDMMQDPSELQGYQQFRETEGVAVHPAMQGPLSFDQQRFQLTVPCYSTQLREMILACQAAGWGEHIDPERCTWDDVRECRYAAEEAIVQGTKTYDAKGSGNLVRRVFRHGDTASALGRPLLSFIPDEKGLNVLRAGLAMLFTFLEQREENREAIFSAFQDIEGILRRAQQRMDDFSDENTVKGEVFLLLITLFEEIPKLLGALQHEHKQRFPHFHVCRPEKEAEKIKDVVKKVESAYKSLNEAIQELANRKAIESGRTLVDVKQEVTATRQAVHNTKAVMTKYNSRLDERFSSLGDTLSHQANEVKTTMQAVNEKLRTLPELERFMQLIQKSILGGQINTGIYQNGLEAQRTRDALRYPNTQLALLSSGYPFSSSASLTDILEAIDGHPLCSANDLRCVLSQAKTMEEDALGRGRWLLNTPRFQTWLRSATNDFIFADGDGGSAVHTKTSPLSVFCATFAVGVRQMESSVCLAFFCGQHFSDHDYLCGPAGVLRSLLAQLITSPGMQALNTNGIDEKLVQKAAEDGVTALTRLLHVLVRRIDGRTTVYCLIDKVSELEGTLNGWDDDNDELILGLLRIVQDRDLQPRFKVMFTSTTRSFQLEKLATETRHISLRADNVHSRSMAEDAFLDDIQGVLSSSDGWDE</sequence>
<dbReference type="EMBL" id="JAULSV010000007">
    <property type="protein sequence ID" value="KAK0638937.1"/>
    <property type="molecule type" value="Genomic_DNA"/>
</dbReference>
<protein>
    <recommendedName>
        <fullName evidence="3">Nephrocystin 3-like N-terminal domain-containing protein</fullName>
    </recommendedName>
</protein>
<feature type="coiled-coil region" evidence="2">
    <location>
        <begin position="237"/>
        <end position="264"/>
    </location>
</feature>
<feature type="domain" description="Nephrocystin 3-like N-terminal" evidence="3">
    <location>
        <begin position="426"/>
        <end position="608"/>
    </location>
</feature>
<evidence type="ECO:0000313" key="4">
    <source>
        <dbReference type="EMBL" id="KAK0638937.1"/>
    </source>
</evidence>
<proteinExistence type="predicted"/>
<evidence type="ECO:0000259" key="3">
    <source>
        <dbReference type="Pfam" id="PF24883"/>
    </source>
</evidence>
<accession>A0AA39XT62</accession>
<keyword evidence="2" id="KW-0175">Coiled coil</keyword>
<evidence type="ECO:0000313" key="5">
    <source>
        <dbReference type="Proteomes" id="UP001174936"/>
    </source>
</evidence>
<keyword evidence="5" id="KW-1185">Reference proteome</keyword>
<dbReference type="Proteomes" id="UP001174936">
    <property type="component" value="Unassembled WGS sequence"/>
</dbReference>
<gene>
    <name evidence="4" type="ORF">B0T16DRAFT_422145</name>
</gene>
<reference evidence="4" key="1">
    <citation type="submission" date="2023-06" db="EMBL/GenBank/DDBJ databases">
        <title>Genome-scale phylogeny and comparative genomics of the fungal order Sordariales.</title>
        <authorList>
            <consortium name="Lawrence Berkeley National Laboratory"/>
            <person name="Hensen N."/>
            <person name="Bonometti L."/>
            <person name="Westerberg I."/>
            <person name="Brannstrom I.O."/>
            <person name="Guillou S."/>
            <person name="Cros-Aarteil S."/>
            <person name="Calhoun S."/>
            <person name="Haridas S."/>
            <person name="Kuo A."/>
            <person name="Mondo S."/>
            <person name="Pangilinan J."/>
            <person name="Riley R."/>
            <person name="Labutti K."/>
            <person name="Andreopoulos B."/>
            <person name="Lipzen A."/>
            <person name="Chen C."/>
            <person name="Yanf M."/>
            <person name="Daum C."/>
            <person name="Ng V."/>
            <person name="Clum A."/>
            <person name="Steindorff A."/>
            <person name="Ohm R."/>
            <person name="Martin F."/>
            <person name="Silar P."/>
            <person name="Natvig D."/>
            <person name="Lalanne C."/>
            <person name="Gautier V."/>
            <person name="Ament-Velasquez S.L."/>
            <person name="Kruys A."/>
            <person name="Hutchinson M.I."/>
            <person name="Powell A.J."/>
            <person name="Barry K."/>
            <person name="Miller A.N."/>
            <person name="Grigoriev I.V."/>
            <person name="Debuchy R."/>
            <person name="Gladieux P."/>
            <person name="Thoren M.H."/>
            <person name="Johannesson H."/>
        </authorList>
    </citation>
    <scope>NUCLEOTIDE SEQUENCE</scope>
    <source>
        <strain evidence="4">SMH2532-1</strain>
    </source>
</reference>
<dbReference type="AlphaFoldDB" id="A0AA39XT62"/>
<dbReference type="Pfam" id="PF24883">
    <property type="entry name" value="NPHP3_N"/>
    <property type="match status" value="1"/>
</dbReference>
<organism evidence="4 5">
    <name type="scientific">Cercophora newfieldiana</name>
    <dbReference type="NCBI Taxonomy" id="92897"/>
    <lineage>
        <taxon>Eukaryota</taxon>
        <taxon>Fungi</taxon>
        <taxon>Dikarya</taxon>
        <taxon>Ascomycota</taxon>
        <taxon>Pezizomycotina</taxon>
        <taxon>Sordariomycetes</taxon>
        <taxon>Sordariomycetidae</taxon>
        <taxon>Sordariales</taxon>
        <taxon>Lasiosphaeriaceae</taxon>
        <taxon>Cercophora</taxon>
    </lineage>
</organism>
<evidence type="ECO:0000256" key="2">
    <source>
        <dbReference type="SAM" id="Coils"/>
    </source>
</evidence>
<evidence type="ECO:0000256" key="1">
    <source>
        <dbReference type="ARBA" id="ARBA00022737"/>
    </source>
</evidence>